<keyword evidence="2" id="KW-1185">Reference proteome</keyword>
<proteinExistence type="predicted"/>
<dbReference type="EMBL" id="CAJPWZ010001782">
    <property type="protein sequence ID" value="CAG2223314.1"/>
    <property type="molecule type" value="Genomic_DNA"/>
</dbReference>
<name>A0A8S3SX96_MYTED</name>
<organism evidence="1 2">
    <name type="scientific">Mytilus edulis</name>
    <name type="common">Blue mussel</name>
    <dbReference type="NCBI Taxonomy" id="6550"/>
    <lineage>
        <taxon>Eukaryota</taxon>
        <taxon>Metazoa</taxon>
        <taxon>Spiralia</taxon>
        <taxon>Lophotrochozoa</taxon>
        <taxon>Mollusca</taxon>
        <taxon>Bivalvia</taxon>
        <taxon>Autobranchia</taxon>
        <taxon>Pteriomorphia</taxon>
        <taxon>Mytilida</taxon>
        <taxon>Mytiloidea</taxon>
        <taxon>Mytilidae</taxon>
        <taxon>Mytilinae</taxon>
        <taxon>Mytilus</taxon>
    </lineage>
</organism>
<evidence type="ECO:0000313" key="1">
    <source>
        <dbReference type="EMBL" id="CAG2223314.1"/>
    </source>
</evidence>
<dbReference type="Proteomes" id="UP000683360">
    <property type="component" value="Unassembled WGS sequence"/>
</dbReference>
<accession>A0A8S3SX96</accession>
<reference evidence="1" key="1">
    <citation type="submission" date="2021-03" db="EMBL/GenBank/DDBJ databases">
        <authorList>
            <person name="Bekaert M."/>
        </authorList>
    </citation>
    <scope>NUCLEOTIDE SEQUENCE</scope>
</reference>
<dbReference type="AlphaFoldDB" id="A0A8S3SX96"/>
<gene>
    <name evidence="1" type="ORF">MEDL_36574</name>
</gene>
<evidence type="ECO:0000313" key="2">
    <source>
        <dbReference type="Proteomes" id="UP000683360"/>
    </source>
</evidence>
<comment type="caution">
    <text evidence="1">The sequence shown here is derived from an EMBL/GenBank/DDBJ whole genome shotgun (WGS) entry which is preliminary data.</text>
</comment>
<protein>
    <submittedName>
        <fullName evidence="1">Uncharacterized protein</fullName>
    </submittedName>
</protein>
<sequence length="221" mass="25627">MEIGDGDKKQIKRWKKLEKEIQYRLEHGNCKLIATCRLQVFQDIKSTDLTLFKNECNLISIGNHLTNTEVEKLAKMYFQEAAALAKEHLSKYECFPYLCKLYYDNKDKSDFCLQSFLENPFSFLAVELHNLKRGNGKNNKGKLRFCALVLLVISNNNLEVSTLEGKDPSHKQMIYYTLQKCELNTNITGKDIQSELDKLTGTFVIKRDQSYCAPHAKMFDF</sequence>